<feature type="domain" description="Calponin-homology (CH)" evidence="3">
    <location>
        <begin position="23"/>
        <end position="127"/>
    </location>
</feature>
<accession>A0A9P8A7B1</accession>
<dbReference type="SUPFAM" id="SSF47576">
    <property type="entry name" value="Calponin-homology domain, CH-domain"/>
    <property type="match status" value="1"/>
</dbReference>
<dbReference type="EMBL" id="JAIFTL010000094">
    <property type="protein sequence ID" value="KAG9323607.1"/>
    <property type="molecule type" value="Genomic_DNA"/>
</dbReference>
<feature type="transmembrane region" description="Helical" evidence="2">
    <location>
        <begin position="442"/>
        <end position="463"/>
    </location>
</feature>
<dbReference type="GO" id="GO:0015629">
    <property type="term" value="C:actin cytoskeleton"/>
    <property type="evidence" value="ECO:0007669"/>
    <property type="project" value="TreeGrafter"/>
</dbReference>
<gene>
    <name evidence="4" type="ORF">KVV02_006896</name>
</gene>
<dbReference type="PROSITE" id="PS50021">
    <property type="entry name" value="CH"/>
    <property type="match status" value="1"/>
</dbReference>
<dbReference type="Pfam" id="PF00307">
    <property type="entry name" value="CH"/>
    <property type="match status" value="1"/>
</dbReference>
<dbReference type="InterPro" id="IPR001715">
    <property type="entry name" value="CH_dom"/>
</dbReference>
<feature type="region of interest" description="Disordered" evidence="1">
    <location>
        <begin position="237"/>
        <end position="373"/>
    </location>
</feature>
<dbReference type="Gene3D" id="1.10.418.10">
    <property type="entry name" value="Calponin-like domain"/>
    <property type="match status" value="1"/>
</dbReference>
<keyword evidence="2" id="KW-0472">Membrane</keyword>
<name>A0A9P8A7B1_MORAP</name>
<evidence type="ECO:0000259" key="3">
    <source>
        <dbReference type="PROSITE" id="PS50021"/>
    </source>
</evidence>
<feature type="compositionally biased region" description="Polar residues" evidence="1">
    <location>
        <begin position="190"/>
        <end position="203"/>
    </location>
</feature>
<dbReference type="PANTHER" id="PTHR47385:SF14">
    <property type="entry name" value="TRANSGELIN"/>
    <property type="match status" value="1"/>
</dbReference>
<feature type="compositionally biased region" description="Basic residues" evidence="1">
    <location>
        <begin position="239"/>
        <end position="248"/>
    </location>
</feature>
<evidence type="ECO:0000256" key="1">
    <source>
        <dbReference type="SAM" id="MobiDB-lite"/>
    </source>
</evidence>
<dbReference type="InterPro" id="IPR003096">
    <property type="entry name" value="SM22_calponin"/>
</dbReference>
<evidence type="ECO:0000256" key="2">
    <source>
        <dbReference type="SAM" id="Phobius"/>
    </source>
</evidence>
<organism evidence="4 5">
    <name type="scientific">Mortierella alpina</name>
    <name type="common">Oleaginous fungus</name>
    <name type="synonym">Mortierella renispora</name>
    <dbReference type="NCBI Taxonomy" id="64518"/>
    <lineage>
        <taxon>Eukaryota</taxon>
        <taxon>Fungi</taxon>
        <taxon>Fungi incertae sedis</taxon>
        <taxon>Mucoromycota</taxon>
        <taxon>Mortierellomycotina</taxon>
        <taxon>Mortierellomycetes</taxon>
        <taxon>Mortierellales</taxon>
        <taxon>Mortierellaceae</taxon>
        <taxon>Mortierella</taxon>
    </lineage>
</organism>
<dbReference type="PANTHER" id="PTHR47385">
    <property type="entry name" value="CALPONIN"/>
    <property type="match status" value="1"/>
</dbReference>
<comment type="caution">
    <text evidence="4">The sequence shown here is derived from an EMBL/GenBank/DDBJ whole genome shotgun (WGS) entry which is preliminary data.</text>
</comment>
<feature type="compositionally biased region" description="Basic and acidic residues" evidence="1">
    <location>
        <begin position="315"/>
        <end position="326"/>
    </location>
</feature>
<evidence type="ECO:0000313" key="5">
    <source>
        <dbReference type="Proteomes" id="UP000717515"/>
    </source>
</evidence>
<dbReference type="AlphaFoldDB" id="A0A9P8A7B1"/>
<dbReference type="GO" id="GO:0007015">
    <property type="term" value="P:actin filament organization"/>
    <property type="evidence" value="ECO:0007669"/>
    <property type="project" value="TreeGrafter"/>
</dbReference>
<sequence>MNGPRKFGIDRDIAARLASKYDVGREIQAREWIETVVGETFPHQEFQPSLKDGVILCKLMNVLIPGFVKIKSSKMPFVQMENISKFLDGCERLGCPRHDLFQTIDLYENKNPGQVVDAIWSLSRHAAKAGCNTPILGPKLSDKHEVEFSDEVLNAGKAVINTYQYGYSGGANQSGVRTGRREIGGVDPGRTQSPSGHPSTGHNAHTLFILTASTRTNHSTPSTGTSIMSDAIAQDATPHPRHGIRRRPASSATPQHPDDPRHHSGDEDDESDLEHKPAPGSTPGFPLSVFGHHLPSQNTTTTTTTTTANRKARKERPAGGDSHDSSDSNYDDDDDDDDDHPLDPDRANRRQRRRRRRISTSASHLLAQAPPVPDLRFDHNYRKALDQIYETHAQESARAAATVAATSAEESLSESSLQQQQHPARVPSIAARITVMTLRDIIIMPFVHGFFWGFGTVLLTLAGQRTLSYHVQRTWKRLFGGNPDDTPLVTRGEPARVRTTGGFGGLGLMNAGSGFGKQSRFGRSSSQTAY</sequence>
<dbReference type="SMART" id="SM00033">
    <property type="entry name" value="CH"/>
    <property type="match status" value="1"/>
</dbReference>
<feature type="compositionally biased region" description="Acidic residues" evidence="1">
    <location>
        <begin position="329"/>
        <end position="340"/>
    </location>
</feature>
<dbReference type="InterPro" id="IPR050606">
    <property type="entry name" value="Calponin-like"/>
</dbReference>
<dbReference type="Proteomes" id="UP000717515">
    <property type="component" value="Unassembled WGS sequence"/>
</dbReference>
<dbReference type="GO" id="GO:0051015">
    <property type="term" value="F:actin filament binding"/>
    <property type="evidence" value="ECO:0007669"/>
    <property type="project" value="TreeGrafter"/>
</dbReference>
<keyword evidence="2" id="KW-1133">Transmembrane helix</keyword>
<evidence type="ECO:0000313" key="4">
    <source>
        <dbReference type="EMBL" id="KAG9323607.1"/>
    </source>
</evidence>
<dbReference type="PRINTS" id="PR00888">
    <property type="entry name" value="SM22CALPONIN"/>
</dbReference>
<feature type="compositionally biased region" description="Basic and acidic residues" evidence="1">
    <location>
        <begin position="256"/>
        <end position="265"/>
    </location>
</feature>
<proteinExistence type="predicted"/>
<keyword evidence="2" id="KW-0812">Transmembrane</keyword>
<feature type="region of interest" description="Disordered" evidence="1">
    <location>
        <begin position="170"/>
        <end position="203"/>
    </location>
</feature>
<dbReference type="InterPro" id="IPR036872">
    <property type="entry name" value="CH_dom_sf"/>
</dbReference>
<feature type="compositionally biased region" description="Basic residues" evidence="1">
    <location>
        <begin position="349"/>
        <end position="358"/>
    </location>
</feature>
<protein>
    <recommendedName>
        <fullName evidence="3">Calponin-homology (CH) domain-containing protein</fullName>
    </recommendedName>
</protein>
<reference evidence="4" key="1">
    <citation type="submission" date="2021-07" db="EMBL/GenBank/DDBJ databases">
        <title>Draft genome of Mortierella alpina, strain LL118, isolated from an aspen leaf litter sample.</title>
        <authorList>
            <person name="Yang S."/>
            <person name="Vinatzer B.A."/>
        </authorList>
    </citation>
    <scope>NUCLEOTIDE SEQUENCE</scope>
    <source>
        <strain evidence="4">LL118</strain>
    </source>
</reference>